<keyword evidence="7 10" id="KW-0472">Membrane</keyword>
<dbReference type="STRING" id="1633631.GCA_001442925_01454"/>
<keyword evidence="3 10" id="KW-1134">Transmembrane beta strand</keyword>
<reference evidence="14 17" key="1">
    <citation type="submission" date="2015-11" db="EMBL/GenBank/DDBJ databases">
        <authorList>
            <person name="Varghese N."/>
        </authorList>
    </citation>
    <scope>NUCLEOTIDE SEQUENCE [LARGE SCALE GENOMIC DNA]</scope>
    <source>
        <strain evidence="14 17">JGI-8</strain>
    </source>
</reference>
<evidence type="ECO:0000313" key="16">
    <source>
        <dbReference type="Proteomes" id="UP000182011"/>
    </source>
</evidence>
<evidence type="ECO:0000256" key="5">
    <source>
        <dbReference type="ARBA" id="ARBA00022729"/>
    </source>
</evidence>
<dbReference type="InterPro" id="IPR036942">
    <property type="entry name" value="Beta-barrel_TonB_sf"/>
</dbReference>
<dbReference type="GO" id="GO:0044718">
    <property type="term" value="P:siderophore transmembrane transport"/>
    <property type="evidence" value="ECO:0007669"/>
    <property type="project" value="TreeGrafter"/>
</dbReference>
<keyword evidence="2 10" id="KW-0813">Transport</keyword>
<name>A0A0P1MG38_9BACT</name>
<reference evidence="15 16" key="2">
    <citation type="submission" date="2015-11" db="EMBL/GenBank/DDBJ databases">
        <authorList>
            <person name="Zhang Y."/>
            <person name="Guo Z."/>
        </authorList>
    </citation>
    <scope>NUCLEOTIDE SEQUENCE [LARGE SCALE GENOMIC DNA]</scope>
    <source>
        <strain evidence="15">JGI-4</strain>
    </source>
</reference>
<evidence type="ECO:0000256" key="3">
    <source>
        <dbReference type="ARBA" id="ARBA00022452"/>
    </source>
</evidence>
<dbReference type="GO" id="GO:0015344">
    <property type="term" value="F:siderophore uptake transmembrane transporter activity"/>
    <property type="evidence" value="ECO:0007669"/>
    <property type="project" value="TreeGrafter"/>
</dbReference>
<dbReference type="GO" id="GO:0009279">
    <property type="term" value="C:cell outer membrane"/>
    <property type="evidence" value="ECO:0007669"/>
    <property type="project" value="UniProtKB-SubCell"/>
</dbReference>
<dbReference type="Gene3D" id="2.170.130.10">
    <property type="entry name" value="TonB-dependent receptor, plug domain"/>
    <property type="match status" value="1"/>
</dbReference>
<sequence>MLKRLLFIFLFLVLTLGVVFAGETGKIRGKVVDKETKEPLPGVNVVLVGTAYGAATDLKGEYVIVNVPVGTYDIKASFVGYRSVTIKGVRVLPDFTTEVNFELPSETIQLEEVVVTAERKLIQKDATSTVTAVTAQEIQSIPVNSYQEVMTLAPGVVQANNGGLGGGDNGIHVRGGRTTEVSYVVDGIRVDDLLYGGSALDVSRLGIASVSILSGAFNAEYGQAQSAIVNIVTQEGGPKFTGNLRFGTDQFGKLGWKDNDWGTFRGEFSLSGPVIPGKDFATFFISGDRAFTRTYLNRFAGPTYKTPGGRVVQHNYENLGFFDNRVRGNAKVALKFFENLKLRLGYAITDRRNKGYDHYFKYQYLLKMQDPSLPEFQGTNYRTSTLYTAHLTHALSGNTYYEVKFSQFNTRYKFYIYEEELKGDFSRIFYTVSGNNLFDSTSNYEFGGPYRVTLWLKDALKMGFPLYRDYVINGDTIKKGTKLTPELIDRLRQAGYDRVDVLALSMDDYVQHYFVLTNTLSASFASQIDRYNFIKFGFEYKQYYLSDWWINGVNNYWDHLDTLQPEETRHYETAYYKFRPVQAAAYIQDKIEIADLIINIGVRFDYLNPKAPDVYKVIDLKATDPNADITKVGNVKPKWHISPRIGFSHPISDRAKIHFAYGQFYQYPDMFFLYRRFNQNNPNYPYPNLAQGYEPRIGNPNLKPETTHAYEVGADVILSEDIVMSITAFYKDTYDYISTKRYFRDPYTYTQIVNLDYANSRGIEFALRKRLSNHYAFQVNYTYSRAEGNADNWATHFWEAYTASVTGYIPPKRTTTLAWDQPHTLSFIFNVVYDTWGLNFIGNFGSGLPYTPTDARGTYLTGEINSGRQPWTGNIDVRAYKTFKLGFLNATLWADITNLLNKKNVLNVFDDSGRPDYSTNPAISPENRHRPHWFSAPRHVEVGIEFNF</sequence>
<evidence type="ECO:0000256" key="7">
    <source>
        <dbReference type="ARBA" id="ARBA00023136"/>
    </source>
</evidence>
<keyword evidence="6 11" id="KW-0798">TonB box</keyword>
<keyword evidence="8 15" id="KW-0675">Receptor</keyword>
<dbReference type="EMBL" id="CZVI01000017">
    <property type="protein sequence ID" value="CUS89146.1"/>
    <property type="molecule type" value="Genomic_DNA"/>
</dbReference>
<feature type="domain" description="TonB-dependent receptor-like beta-barrel" evidence="12">
    <location>
        <begin position="413"/>
        <end position="899"/>
    </location>
</feature>
<dbReference type="Pfam" id="PF13715">
    <property type="entry name" value="CarbopepD_reg_2"/>
    <property type="match status" value="1"/>
</dbReference>
<evidence type="ECO:0000256" key="1">
    <source>
        <dbReference type="ARBA" id="ARBA00004571"/>
    </source>
</evidence>
<comment type="subcellular location">
    <subcellularLocation>
        <location evidence="1 10">Cell outer membrane</location>
        <topology evidence="1 10">Multi-pass membrane protein</topology>
    </subcellularLocation>
</comment>
<dbReference type="Proteomes" id="UP000182011">
    <property type="component" value="Unassembled WGS sequence"/>
</dbReference>
<evidence type="ECO:0000256" key="2">
    <source>
        <dbReference type="ARBA" id="ARBA00022448"/>
    </source>
</evidence>
<keyword evidence="17" id="KW-1185">Reference proteome</keyword>
<dbReference type="Pfam" id="PF07715">
    <property type="entry name" value="Plug"/>
    <property type="match status" value="1"/>
</dbReference>
<gene>
    <name evidence="15" type="ORF">JGI4_01459</name>
    <name evidence="14" type="ORF">JGI8_01280</name>
</gene>
<evidence type="ECO:0000256" key="8">
    <source>
        <dbReference type="ARBA" id="ARBA00023170"/>
    </source>
</evidence>
<dbReference type="Gene3D" id="2.40.170.20">
    <property type="entry name" value="TonB-dependent receptor, beta-barrel domain"/>
    <property type="match status" value="1"/>
</dbReference>
<keyword evidence="5" id="KW-0732">Signal</keyword>
<protein>
    <submittedName>
        <fullName evidence="15">TonB-dependent Receptor Plug Domain</fullName>
    </submittedName>
</protein>
<evidence type="ECO:0000313" key="15">
    <source>
        <dbReference type="EMBL" id="CUU06319.1"/>
    </source>
</evidence>
<dbReference type="RefSeq" id="WP_075447031.1">
    <property type="nucleotide sequence ID" value="NZ_CZVI01000017.1"/>
</dbReference>
<dbReference type="SUPFAM" id="SSF56935">
    <property type="entry name" value="Porins"/>
    <property type="match status" value="1"/>
</dbReference>
<evidence type="ECO:0000259" key="12">
    <source>
        <dbReference type="Pfam" id="PF00593"/>
    </source>
</evidence>
<accession>A0A0P1MG38</accession>
<evidence type="ECO:0000313" key="14">
    <source>
        <dbReference type="EMBL" id="CUS89146.1"/>
    </source>
</evidence>
<keyword evidence="4 10" id="KW-0812">Transmembrane</keyword>
<dbReference type="AlphaFoldDB" id="A0A0P1MG38"/>
<evidence type="ECO:0000256" key="10">
    <source>
        <dbReference type="PROSITE-ProRule" id="PRU01360"/>
    </source>
</evidence>
<keyword evidence="9 10" id="KW-0998">Cell outer membrane</keyword>
<dbReference type="SUPFAM" id="SSF49464">
    <property type="entry name" value="Carboxypeptidase regulatory domain-like"/>
    <property type="match status" value="1"/>
</dbReference>
<accession>A0A0P1M3L8</accession>
<dbReference type="InterPro" id="IPR008969">
    <property type="entry name" value="CarboxyPept-like_regulatory"/>
</dbReference>
<dbReference type="Gene3D" id="2.60.40.1120">
    <property type="entry name" value="Carboxypeptidase-like, regulatory domain"/>
    <property type="match status" value="1"/>
</dbReference>
<dbReference type="EMBL" id="FAOP01000006">
    <property type="protein sequence ID" value="CUU06319.1"/>
    <property type="molecule type" value="Genomic_DNA"/>
</dbReference>
<dbReference type="InterPro" id="IPR039426">
    <property type="entry name" value="TonB-dep_rcpt-like"/>
</dbReference>
<evidence type="ECO:0000313" key="17">
    <source>
        <dbReference type="Proteomes" id="UP000182200"/>
    </source>
</evidence>
<organism evidence="15 16">
    <name type="scientific">Candidatus Kryptonium thompsonii</name>
    <dbReference type="NCBI Taxonomy" id="1633631"/>
    <lineage>
        <taxon>Bacteria</taxon>
        <taxon>Pseudomonadati</taxon>
        <taxon>Candidatus Kryptoniota</taxon>
        <taxon>Candidatus Kryptonium</taxon>
    </lineage>
</organism>
<evidence type="ECO:0000256" key="6">
    <source>
        <dbReference type="ARBA" id="ARBA00023077"/>
    </source>
</evidence>
<accession>A0A0S4N7W9</accession>
<dbReference type="Proteomes" id="UP000182200">
    <property type="component" value="Unassembled WGS sequence"/>
</dbReference>
<dbReference type="PANTHER" id="PTHR30069:SF29">
    <property type="entry name" value="HEMOGLOBIN AND HEMOGLOBIN-HAPTOGLOBIN-BINDING PROTEIN 1-RELATED"/>
    <property type="match status" value="1"/>
</dbReference>
<evidence type="ECO:0000259" key="13">
    <source>
        <dbReference type="Pfam" id="PF07715"/>
    </source>
</evidence>
<dbReference type="InterPro" id="IPR012910">
    <property type="entry name" value="Plug_dom"/>
</dbReference>
<dbReference type="PROSITE" id="PS52016">
    <property type="entry name" value="TONB_DEPENDENT_REC_3"/>
    <property type="match status" value="1"/>
</dbReference>
<proteinExistence type="inferred from homology"/>
<dbReference type="InterPro" id="IPR037066">
    <property type="entry name" value="Plug_dom_sf"/>
</dbReference>
<feature type="domain" description="TonB-dependent receptor plug" evidence="13">
    <location>
        <begin position="123"/>
        <end position="225"/>
    </location>
</feature>
<dbReference type="Pfam" id="PF00593">
    <property type="entry name" value="TonB_dep_Rec_b-barrel"/>
    <property type="match status" value="1"/>
</dbReference>
<evidence type="ECO:0000256" key="9">
    <source>
        <dbReference type="ARBA" id="ARBA00023237"/>
    </source>
</evidence>
<dbReference type="InterPro" id="IPR000531">
    <property type="entry name" value="Beta-barrel_TonB"/>
</dbReference>
<dbReference type="PANTHER" id="PTHR30069">
    <property type="entry name" value="TONB-DEPENDENT OUTER MEMBRANE RECEPTOR"/>
    <property type="match status" value="1"/>
</dbReference>
<dbReference type="OrthoDB" id="9775095at2"/>
<evidence type="ECO:0000256" key="4">
    <source>
        <dbReference type="ARBA" id="ARBA00022692"/>
    </source>
</evidence>
<comment type="similarity">
    <text evidence="10 11">Belongs to the TonB-dependent receptor family.</text>
</comment>
<evidence type="ECO:0000256" key="11">
    <source>
        <dbReference type="RuleBase" id="RU003357"/>
    </source>
</evidence>